<comment type="caution">
    <text evidence="6">The sequence shown here is derived from an EMBL/GenBank/DDBJ whole genome shotgun (WGS) entry which is preliminary data.</text>
</comment>
<protein>
    <submittedName>
        <fullName evidence="6">M14 family metallopeptidase</fullName>
    </submittedName>
</protein>
<accession>A0ABU9EEB2</accession>
<dbReference type="InterPro" id="IPR000834">
    <property type="entry name" value="Peptidase_M14"/>
</dbReference>
<comment type="cofactor">
    <cofactor evidence="1">
        <name>Zn(2+)</name>
        <dbReference type="ChEBI" id="CHEBI:29105"/>
    </cofactor>
</comment>
<dbReference type="Proteomes" id="UP001484239">
    <property type="component" value="Unassembled WGS sequence"/>
</dbReference>
<evidence type="ECO:0000313" key="6">
    <source>
        <dbReference type="EMBL" id="MEK9502477.1"/>
    </source>
</evidence>
<evidence type="ECO:0000256" key="4">
    <source>
        <dbReference type="SAM" id="SignalP"/>
    </source>
</evidence>
<keyword evidence="4" id="KW-0732">Signal</keyword>
<dbReference type="SUPFAM" id="SSF53187">
    <property type="entry name" value="Zn-dependent exopeptidases"/>
    <property type="match status" value="1"/>
</dbReference>
<comment type="similarity">
    <text evidence="2 3">Belongs to the peptidase M14 family.</text>
</comment>
<evidence type="ECO:0000256" key="2">
    <source>
        <dbReference type="ARBA" id="ARBA00005988"/>
    </source>
</evidence>
<evidence type="ECO:0000256" key="3">
    <source>
        <dbReference type="PROSITE-ProRule" id="PRU01379"/>
    </source>
</evidence>
<feature type="signal peptide" evidence="4">
    <location>
        <begin position="1"/>
        <end position="19"/>
    </location>
</feature>
<dbReference type="EMBL" id="JBBHLI010000011">
    <property type="protein sequence ID" value="MEK9502477.1"/>
    <property type="molecule type" value="Genomic_DNA"/>
</dbReference>
<dbReference type="PANTHER" id="PTHR11705:SF145">
    <property type="entry name" value="PEPTIDASE M14 CARBOXYPEPTIDASE A DOMAIN-CONTAINING PROTEIN"/>
    <property type="match status" value="1"/>
</dbReference>
<keyword evidence="7" id="KW-1185">Reference proteome</keyword>
<dbReference type="SMART" id="SM00631">
    <property type="entry name" value="Zn_pept"/>
    <property type="match status" value="1"/>
</dbReference>
<dbReference type="PANTHER" id="PTHR11705">
    <property type="entry name" value="PROTEASE FAMILY M14 CARBOXYPEPTIDASE A,B"/>
    <property type="match status" value="1"/>
</dbReference>
<organism evidence="6 7">
    <name type="scientific">Gaopeijia maritima</name>
    <dbReference type="NCBI Taxonomy" id="3119007"/>
    <lineage>
        <taxon>Bacteria</taxon>
        <taxon>Pseudomonadati</taxon>
        <taxon>Gemmatimonadota</taxon>
        <taxon>Longimicrobiia</taxon>
        <taxon>Gaopeijiales</taxon>
        <taxon>Gaopeijiaceae</taxon>
        <taxon>Gaopeijia</taxon>
    </lineage>
</organism>
<evidence type="ECO:0000259" key="5">
    <source>
        <dbReference type="PROSITE" id="PS52035"/>
    </source>
</evidence>
<evidence type="ECO:0000256" key="1">
    <source>
        <dbReference type="ARBA" id="ARBA00001947"/>
    </source>
</evidence>
<evidence type="ECO:0000313" key="7">
    <source>
        <dbReference type="Proteomes" id="UP001484239"/>
    </source>
</evidence>
<proteinExistence type="inferred from homology"/>
<dbReference type="Pfam" id="PF00246">
    <property type="entry name" value="Peptidase_M14"/>
    <property type="match status" value="1"/>
</dbReference>
<dbReference type="PROSITE" id="PS52035">
    <property type="entry name" value="PEPTIDASE_M14"/>
    <property type="match status" value="1"/>
</dbReference>
<feature type="active site" description="Proton donor/acceptor" evidence="3">
    <location>
        <position position="297"/>
    </location>
</feature>
<dbReference type="Gene3D" id="3.40.630.10">
    <property type="entry name" value="Zn peptidases"/>
    <property type="match status" value="1"/>
</dbReference>
<sequence>MRHSLLLIAGLAVAAPLHAQRTLDATTLPTRAEATGWVETSRYADVMEFLQVVAERRSDAHLISMGYTSEGRSIPMLVVGADDPSPEGVRASGKLRVYLQGNIHAGEVPGKEALQMLVRDIASGTAPESWTDDLVLLVVPMYNVDGNERVRLTNRPRQHGPIGGMGQRPNAMDLDLNRDHMKLDSPEARSVVGMMNRYDPHVSVDLHTTNGTQHGYHLTYSPPLHPAAPAAVVDLLRNTAFPRITNAVRDAHGWEMYYYGNARSLPNGETGWYTFDHRPRFNNNYVGLRNRFAILSEAYSYATFEDRVKATRWFVDEILNWAVDDADAIRSAVEAADASVVGATLPTRATFEAADTLSTILMGETVEEPNPWSGQTMLRRTDVTIPTQMREYGTFTATHTEVAPLRYYLPAEVAPALDRLAFHGVVTTVLESERTVSVESFRIDSTSVAPRPFQGHNEVELFGEWVPGQQTLPAGTVQVEVAQPLGRLAFYLLEPRSDDGLANWALLDRWTSEGTYPILREPAH</sequence>
<dbReference type="RefSeq" id="WP_405283880.1">
    <property type="nucleotide sequence ID" value="NZ_CP144380.1"/>
</dbReference>
<name>A0ABU9EEB2_9BACT</name>
<dbReference type="CDD" id="cd06241">
    <property type="entry name" value="M14-like"/>
    <property type="match status" value="1"/>
</dbReference>
<reference evidence="6 7" key="1">
    <citation type="submission" date="2024-02" db="EMBL/GenBank/DDBJ databases">
        <title>A novel Gemmatimonadota bacterium.</title>
        <authorList>
            <person name="Du Z.-J."/>
            <person name="Ye Y.-Q."/>
        </authorList>
    </citation>
    <scope>NUCLEOTIDE SEQUENCE [LARGE SCALE GENOMIC DNA]</scope>
    <source>
        <strain evidence="6 7">DH-20</strain>
    </source>
</reference>
<feature type="domain" description="Peptidase M14" evidence="5">
    <location>
        <begin position="39"/>
        <end position="322"/>
    </location>
</feature>
<feature type="chain" id="PRO_5045531138" evidence="4">
    <location>
        <begin position="20"/>
        <end position="524"/>
    </location>
</feature>
<gene>
    <name evidence="6" type="ORF">WI372_15895</name>
</gene>